<sequence>MKDSEFKKKTKELKNLAKDQVQQTDDYFNKMIELEKILEDCRMNISIAKAQNGFTLSTVGMIDNREMEPTIFVQINDDSSNKQKFELYSPEKIGELDNDEKKLRQRKNVDKNDEKEQSTNSKTSKIIPNFRPFGLLEPRSAKIARTKISEALERICEMSNIQNTIFKLEKQIKKLDDEVMNSLGDDYQEFVKISTENIDNKTINDEIKNNSWIKPQVV</sequence>
<evidence type="ECO:0000313" key="2">
    <source>
        <dbReference type="WBParaSite" id="JU765_v2.g13517.t1"/>
    </source>
</evidence>
<accession>A0AC34Q7Q0</accession>
<dbReference type="Proteomes" id="UP000887576">
    <property type="component" value="Unplaced"/>
</dbReference>
<evidence type="ECO:0000313" key="1">
    <source>
        <dbReference type="Proteomes" id="UP000887576"/>
    </source>
</evidence>
<reference evidence="2" key="1">
    <citation type="submission" date="2022-11" db="UniProtKB">
        <authorList>
            <consortium name="WormBaseParasite"/>
        </authorList>
    </citation>
    <scope>IDENTIFICATION</scope>
</reference>
<proteinExistence type="predicted"/>
<protein>
    <submittedName>
        <fullName evidence="2">Uncharacterized protein</fullName>
    </submittedName>
</protein>
<organism evidence="1 2">
    <name type="scientific">Panagrolaimus sp. JU765</name>
    <dbReference type="NCBI Taxonomy" id="591449"/>
    <lineage>
        <taxon>Eukaryota</taxon>
        <taxon>Metazoa</taxon>
        <taxon>Ecdysozoa</taxon>
        <taxon>Nematoda</taxon>
        <taxon>Chromadorea</taxon>
        <taxon>Rhabditida</taxon>
        <taxon>Tylenchina</taxon>
        <taxon>Panagrolaimomorpha</taxon>
        <taxon>Panagrolaimoidea</taxon>
        <taxon>Panagrolaimidae</taxon>
        <taxon>Panagrolaimus</taxon>
    </lineage>
</organism>
<dbReference type="WBParaSite" id="JU765_v2.g13517.t1">
    <property type="protein sequence ID" value="JU765_v2.g13517.t1"/>
    <property type="gene ID" value="JU765_v2.g13517"/>
</dbReference>
<name>A0AC34Q7Q0_9BILA</name>